<dbReference type="InterPro" id="IPR005455">
    <property type="entry name" value="PFN_euk"/>
</dbReference>
<organism evidence="8 9">
    <name type="scientific">Tigriopus californicus</name>
    <name type="common">Marine copepod</name>
    <dbReference type="NCBI Taxonomy" id="6832"/>
    <lineage>
        <taxon>Eukaryota</taxon>
        <taxon>Metazoa</taxon>
        <taxon>Ecdysozoa</taxon>
        <taxon>Arthropoda</taxon>
        <taxon>Crustacea</taxon>
        <taxon>Multicrustacea</taxon>
        <taxon>Hexanauplia</taxon>
        <taxon>Copepoda</taxon>
        <taxon>Harpacticoida</taxon>
        <taxon>Harpacticidae</taxon>
        <taxon>Tigriopus</taxon>
    </lineage>
</organism>
<dbReference type="InterPro" id="IPR036140">
    <property type="entry name" value="PFN_sf"/>
</dbReference>
<dbReference type="STRING" id="6832.A0A553NQA4"/>
<proteinExistence type="inferred from homology"/>
<comment type="similarity">
    <text evidence="2 7">Belongs to the profilin family.</text>
</comment>
<sequence length="124" mass="13239">MSWGEYLNNLKAEGLKHAAICGLDGSWVQASEGSEITQDEVKSFLSSMGNVEALAGSGIRIGGEKYMYISGTDTICRGKKGQGGIHMAKSNTTLVIGIYDENVQPGQVAIVVEKMADYLSGQNY</sequence>
<evidence type="ECO:0000256" key="3">
    <source>
        <dbReference type="ARBA" id="ARBA00011583"/>
    </source>
</evidence>
<comment type="subunit">
    <text evidence="3">Occurs in many kinds of cells as a complex with monomeric actin in a 1:1 ratio.</text>
</comment>
<dbReference type="InterPro" id="IPR048278">
    <property type="entry name" value="PFN"/>
</dbReference>
<protein>
    <recommendedName>
        <fullName evidence="7">Profilin</fullName>
    </recommendedName>
</protein>
<dbReference type="Pfam" id="PF00235">
    <property type="entry name" value="Profilin"/>
    <property type="match status" value="1"/>
</dbReference>
<dbReference type="PRINTS" id="PR00392">
    <property type="entry name" value="PROFILIN"/>
</dbReference>
<evidence type="ECO:0000256" key="6">
    <source>
        <dbReference type="ARBA" id="ARBA00023212"/>
    </source>
</evidence>
<dbReference type="GO" id="GO:0005938">
    <property type="term" value="C:cell cortex"/>
    <property type="evidence" value="ECO:0007669"/>
    <property type="project" value="TreeGrafter"/>
</dbReference>
<accession>A0A553NQA4</accession>
<keyword evidence="5 7" id="KW-0009">Actin-binding</keyword>
<dbReference type="SUPFAM" id="SSF55770">
    <property type="entry name" value="Profilin (actin-binding protein)"/>
    <property type="match status" value="1"/>
</dbReference>
<dbReference type="AlphaFoldDB" id="A0A553NQA4"/>
<dbReference type="Gene3D" id="3.30.450.30">
    <property type="entry name" value="Dynein light chain 2a, cytoplasmic"/>
    <property type="match status" value="1"/>
</dbReference>
<dbReference type="PANTHER" id="PTHR11604:SF0">
    <property type="entry name" value="PROFILIN"/>
    <property type="match status" value="1"/>
</dbReference>
<evidence type="ECO:0000256" key="5">
    <source>
        <dbReference type="ARBA" id="ARBA00023203"/>
    </source>
</evidence>
<dbReference type="GO" id="GO:0005856">
    <property type="term" value="C:cytoskeleton"/>
    <property type="evidence" value="ECO:0007669"/>
    <property type="project" value="UniProtKB-SubCell"/>
</dbReference>
<evidence type="ECO:0000256" key="1">
    <source>
        <dbReference type="ARBA" id="ARBA00004245"/>
    </source>
</evidence>
<keyword evidence="4" id="KW-0963">Cytoplasm</keyword>
<comment type="subcellular location">
    <subcellularLocation>
        <location evidence="1">Cytoplasm</location>
        <location evidence="1">Cytoskeleton</location>
    </subcellularLocation>
</comment>
<dbReference type="GO" id="GO:0003785">
    <property type="term" value="F:actin monomer binding"/>
    <property type="evidence" value="ECO:0007669"/>
    <property type="project" value="TreeGrafter"/>
</dbReference>
<reference evidence="8 9" key="1">
    <citation type="journal article" date="2018" name="Nat. Ecol. Evol.">
        <title>Genomic signatures of mitonuclear coevolution across populations of Tigriopus californicus.</title>
        <authorList>
            <person name="Barreto F.S."/>
            <person name="Watson E.T."/>
            <person name="Lima T.G."/>
            <person name="Willett C.S."/>
            <person name="Edmands S."/>
            <person name="Li W."/>
            <person name="Burton R.S."/>
        </authorList>
    </citation>
    <scope>NUCLEOTIDE SEQUENCE [LARGE SCALE GENOMIC DNA]</scope>
    <source>
        <strain evidence="8 9">San Diego</strain>
    </source>
</reference>
<comment type="caution">
    <text evidence="8">The sequence shown here is derived from an EMBL/GenBank/DDBJ whole genome shotgun (WGS) entry which is preliminary data.</text>
</comment>
<dbReference type="PRINTS" id="PR01640">
    <property type="entry name" value="PROFILINPLNT"/>
</dbReference>
<keyword evidence="6" id="KW-0206">Cytoskeleton</keyword>
<evidence type="ECO:0000313" key="8">
    <source>
        <dbReference type="EMBL" id="TRY67622.1"/>
    </source>
</evidence>
<dbReference type="CDD" id="cd00148">
    <property type="entry name" value="PROF"/>
    <property type="match status" value="1"/>
</dbReference>
<dbReference type="Proteomes" id="UP000318571">
    <property type="component" value="Chromosome 4"/>
</dbReference>
<dbReference type="PANTHER" id="PTHR11604">
    <property type="entry name" value="PROFILIN"/>
    <property type="match status" value="1"/>
</dbReference>
<dbReference type="OrthoDB" id="421374at2759"/>
<name>A0A553NQA4_TIGCA</name>
<gene>
    <name evidence="8" type="ORF">TCAL_06439</name>
</gene>
<keyword evidence="9" id="KW-1185">Reference proteome</keyword>
<evidence type="ECO:0000256" key="7">
    <source>
        <dbReference type="RuleBase" id="RU003909"/>
    </source>
</evidence>
<evidence type="ECO:0000256" key="4">
    <source>
        <dbReference type="ARBA" id="ARBA00022490"/>
    </source>
</evidence>
<evidence type="ECO:0000313" key="9">
    <source>
        <dbReference type="Proteomes" id="UP000318571"/>
    </source>
</evidence>
<dbReference type="SMART" id="SM00392">
    <property type="entry name" value="PROF"/>
    <property type="match status" value="1"/>
</dbReference>
<dbReference type="OMA" id="GLQPEMC"/>
<evidence type="ECO:0000256" key="2">
    <source>
        <dbReference type="ARBA" id="ARBA00010058"/>
    </source>
</evidence>
<dbReference type="EMBL" id="VCGU01000011">
    <property type="protein sequence ID" value="TRY67622.1"/>
    <property type="molecule type" value="Genomic_DNA"/>
</dbReference>